<feature type="domain" description="N-acetyltransferase" evidence="3">
    <location>
        <begin position="15"/>
        <end position="146"/>
    </location>
</feature>
<dbReference type="CDD" id="cd04301">
    <property type="entry name" value="NAT_SF"/>
    <property type="match status" value="1"/>
</dbReference>
<keyword evidence="2" id="KW-0012">Acyltransferase</keyword>
<dbReference type="GO" id="GO:0016747">
    <property type="term" value="F:acyltransferase activity, transferring groups other than amino-acyl groups"/>
    <property type="evidence" value="ECO:0007669"/>
    <property type="project" value="InterPro"/>
</dbReference>
<protein>
    <submittedName>
        <fullName evidence="4">GNAT family N-acetyltransferase</fullName>
    </submittedName>
</protein>
<organism evidence="4">
    <name type="scientific">Companilactobacillus formosensis</name>
    <dbReference type="NCBI Taxonomy" id="1617889"/>
    <lineage>
        <taxon>Bacteria</taxon>
        <taxon>Bacillati</taxon>
        <taxon>Bacillota</taxon>
        <taxon>Bacilli</taxon>
        <taxon>Lactobacillales</taxon>
        <taxon>Lactobacillaceae</taxon>
        <taxon>Companilactobacillus</taxon>
    </lineage>
</organism>
<sequence length="146" mass="16827">MNIKNINKPSTLLIEQLLSIWEKSVKATHKFLSDTEIEKIKEYVPEGLRNVSHLIIITDDEDSPIAFMGIENKLIEMLFVSPDQRGHGLGTMLINYGIENYAINKVNVNEQNPIAKGFYEHLGFKVYRRSETDEQGNPYPILYMKK</sequence>
<dbReference type="InterPro" id="IPR016181">
    <property type="entry name" value="Acyl_CoA_acyltransferase"/>
</dbReference>
<dbReference type="PANTHER" id="PTHR43800:SF1">
    <property type="entry name" value="PEPTIDYL-LYSINE N-ACETYLTRANSFERASE YJAB"/>
    <property type="match status" value="1"/>
</dbReference>
<reference evidence="4" key="1">
    <citation type="submission" date="2018-01" db="EMBL/GenBank/DDBJ databases">
        <title>Genome sequnecing of Lactobacillus formosensis KACC 18721.</title>
        <authorList>
            <person name="Kim S.-J."/>
            <person name="Heo J."/>
        </authorList>
    </citation>
    <scope>NUCLEOTIDE SEQUENCE</scope>
    <source>
        <strain evidence="4">KACC 18721</strain>
    </source>
</reference>
<accession>A0A2P4R5L5</accession>
<dbReference type="PANTHER" id="PTHR43800">
    <property type="entry name" value="PEPTIDYL-LYSINE N-ACETYLTRANSFERASE YJAB"/>
    <property type="match status" value="1"/>
</dbReference>
<name>A0A2P4R5L5_9LACO</name>
<evidence type="ECO:0000256" key="1">
    <source>
        <dbReference type="ARBA" id="ARBA00022679"/>
    </source>
</evidence>
<dbReference type="Gene3D" id="3.40.630.30">
    <property type="match status" value="1"/>
</dbReference>
<dbReference type="InterPro" id="IPR000182">
    <property type="entry name" value="GNAT_dom"/>
</dbReference>
<keyword evidence="1 4" id="KW-0808">Transferase</keyword>
<dbReference type="Pfam" id="PF13673">
    <property type="entry name" value="Acetyltransf_10"/>
    <property type="match status" value="1"/>
</dbReference>
<evidence type="ECO:0000259" key="3">
    <source>
        <dbReference type="PROSITE" id="PS51186"/>
    </source>
</evidence>
<evidence type="ECO:0000313" key="4">
    <source>
        <dbReference type="EMBL" id="POH36512.1"/>
    </source>
</evidence>
<dbReference type="SUPFAM" id="SSF55729">
    <property type="entry name" value="Acyl-CoA N-acyltransferases (Nat)"/>
    <property type="match status" value="1"/>
</dbReference>
<dbReference type="AlphaFoldDB" id="A0A2P4R5L5"/>
<evidence type="ECO:0000256" key="2">
    <source>
        <dbReference type="ARBA" id="ARBA00023315"/>
    </source>
</evidence>
<proteinExistence type="predicted"/>
<gene>
    <name evidence="4" type="ORF">C2R26_07850</name>
</gene>
<dbReference type="EMBL" id="PPWZ01000054">
    <property type="protein sequence ID" value="POH36512.1"/>
    <property type="molecule type" value="Genomic_DNA"/>
</dbReference>
<comment type="caution">
    <text evidence="4">The sequence shown here is derived from an EMBL/GenBank/DDBJ whole genome shotgun (WGS) entry which is preliminary data.</text>
</comment>
<dbReference type="PROSITE" id="PS51186">
    <property type="entry name" value="GNAT"/>
    <property type="match status" value="1"/>
</dbReference>